<accession>A0ABT1NMJ7</accession>
<feature type="transmembrane region" description="Helical" evidence="1">
    <location>
        <begin position="88"/>
        <end position="110"/>
    </location>
</feature>
<dbReference type="EMBL" id="JANFLP010000001">
    <property type="protein sequence ID" value="MCQ1948938.1"/>
    <property type="molecule type" value="Genomic_DNA"/>
</dbReference>
<comment type="caution">
    <text evidence="2">The sequence shown here is derived from an EMBL/GenBank/DDBJ whole genome shotgun (WGS) entry which is preliminary data.</text>
</comment>
<keyword evidence="3" id="KW-1185">Reference proteome</keyword>
<name>A0ABT1NMJ7_9MICC</name>
<protein>
    <recommendedName>
        <fullName evidence="4">DUF3040 domain-containing protein</fullName>
    </recommendedName>
</protein>
<sequence length="150" mass="17040">MTLNRMLTDEEVFAEHRRLLARGEKRFLHRTEFGNLHSYAPDELGFRPDGAPPSDHPNSWVVGVLLLILYLVFILFFAGVGLFPSDDWVLRVTALILVAVMLGCSFRLVAATRREYRAARVRKQRGLPRPGRQGVVALPDVVDGRFGFRH</sequence>
<keyword evidence="1" id="KW-1133">Transmembrane helix</keyword>
<evidence type="ECO:0000256" key="1">
    <source>
        <dbReference type="SAM" id="Phobius"/>
    </source>
</evidence>
<evidence type="ECO:0008006" key="4">
    <source>
        <dbReference type="Google" id="ProtNLM"/>
    </source>
</evidence>
<keyword evidence="1" id="KW-0472">Membrane</keyword>
<gene>
    <name evidence="2" type="ORF">NNX28_03215</name>
</gene>
<reference evidence="2 3" key="1">
    <citation type="submission" date="2022-07" db="EMBL/GenBank/DDBJ databases">
        <title>Novel species in genus Arthrobacter.</title>
        <authorList>
            <person name="Liu Y."/>
        </authorList>
    </citation>
    <scope>NUCLEOTIDE SEQUENCE [LARGE SCALE GENOMIC DNA]</scope>
    <source>
        <strain evidence="3">zg-Y859</strain>
    </source>
</reference>
<organism evidence="2 3">
    <name type="scientific">Arthrobacter jinronghuae</name>
    <dbReference type="NCBI Taxonomy" id="2964609"/>
    <lineage>
        <taxon>Bacteria</taxon>
        <taxon>Bacillati</taxon>
        <taxon>Actinomycetota</taxon>
        <taxon>Actinomycetes</taxon>
        <taxon>Micrococcales</taxon>
        <taxon>Micrococcaceae</taxon>
        <taxon>Arthrobacter</taxon>
    </lineage>
</organism>
<feature type="transmembrane region" description="Helical" evidence="1">
    <location>
        <begin position="60"/>
        <end position="82"/>
    </location>
</feature>
<evidence type="ECO:0000313" key="3">
    <source>
        <dbReference type="Proteomes" id="UP001206924"/>
    </source>
</evidence>
<dbReference type="Proteomes" id="UP001206924">
    <property type="component" value="Unassembled WGS sequence"/>
</dbReference>
<keyword evidence="1" id="KW-0812">Transmembrane</keyword>
<proteinExistence type="predicted"/>
<evidence type="ECO:0000313" key="2">
    <source>
        <dbReference type="EMBL" id="MCQ1948938.1"/>
    </source>
</evidence>
<dbReference type="RefSeq" id="WP_255864804.1">
    <property type="nucleotide sequence ID" value="NZ_CP104263.1"/>
</dbReference>